<feature type="compositionally biased region" description="Basic and acidic residues" evidence="7">
    <location>
        <begin position="456"/>
        <end position="465"/>
    </location>
</feature>
<feature type="region of interest" description="Disordered" evidence="7">
    <location>
        <begin position="63"/>
        <end position="97"/>
    </location>
</feature>
<dbReference type="PANTHER" id="PTHR15549:SF26">
    <property type="entry name" value="AXIAL BUDDING PATTERN PROTEIN 2-RELATED"/>
    <property type="match status" value="1"/>
</dbReference>
<comment type="subcellular location">
    <subcellularLocation>
        <location evidence="1">Membrane</location>
        <topology evidence="1">Single-pass membrane protein</topology>
    </subcellularLocation>
</comment>
<dbReference type="InterPro" id="IPR051694">
    <property type="entry name" value="Immunoregulatory_rcpt-like"/>
</dbReference>
<protein>
    <recommendedName>
        <fullName evidence="9">SH3 domain-containing protein</fullName>
    </recommendedName>
</protein>
<dbReference type="PANTHER" id="PTHR15549">
    <property type="entry name" value="PAIRED IMMUNOGLOBULIN-LIKE TYPE 2 RECEPTOR"/>
    <property type="match status" value="1"/>
</dbReference>
<dbReference type="Gene3D" id="2.30.30.40">
    <property type="entry name" value="SH3 Domains"/>
    <property type="match status" value="1"/>
</dbReference>
<reference evidence="10" key="1">
    <citation type="submission" date="2020-05" db="EMBL/GenBank/DDBJ databases">
        <title>Phylogenomic resolution of chytrid fungi.</title>
        <authorList>
            <person name="Stajich J.E."/>
            <person name="Amses K."/>
            <person name="Simmons R."/>
            <person name="Seto K."/>
            <person name="Myers J."/>
            <person name="Bonds A."/>
            <person name="Quandt C.A."/>
            <person name="Barry K."/>
            <person name="Liu P."/>
            <person name="Grigoriev I."/>
            <person name="Longcore J.E."/>
            <person name="James T.Y."/>
        </authorList>
    </citation>
    <scope>NUCLEOTIDE SEQUENCE</scope>
    <source>
        <strain evidence="10">JEL0318</strain>
    </source>
</reference>
<dbReference type="SUPFAM" id="SSF50044">
    <property type="entry name" value="SH3-domain"/>
    <property type="match status" value="1"/>
</dbReference>
<evidence type="ECO:0000256" key="3">
    <source>
        <dbReference type="ARBA" id="ARBA00022692"/>
    </source>
</evidence>
<feature type="transmembrane region" description="Helical" evidence="8">
    <location>
        <begin position="101"/>
        <end position="122"/>
    </location>
</feature>
<feature type="region of interest" description="Disordered" evidence="7">
    <location>
        <begin position="445"/>
        <end position="465"/>
    </location>
</feature>
<keyword evidence="3 8" id="KW-0812">Transmembrane</keyword>
<evidence type="ECO:0000256" key="1">
    <source>
        <dbReference type="ARBA" id="ARBA00004167"/>
    </source>
</evidence>
<dbReference type="InterPro" id="IPR001452">
    <property type="entry name" value="SH3_domain"/>
</dbReference>
<sequence length="497" mass="52762">MEYQPRIQIVVSFPFINSKTIYFPKLMVTFPGFLNQGNALIQCRNLRSDQCCATFLGAQTTTTTARSSPTTSSSATSPTAPATDADTQSSSSSSGGSKTGIIIGVVVTLLILGAIFVACFLIRRRRRRSDLDKNDFGQGYAPYHNTHSNYPSYDGKEDLSVRAIAAGRGMESAGGADGLQAGVMNAQRSSDIPLAAFATPQFAGTPPPQESPFADRPPVAPTRSPSQTVPMRVIHPYNPTLQDELTLVPGTTILLLKAFDDGWALGLQPETGKQGAFPLVCVAPVEGDAPALTPEQVNAERASLSINKRVSSVVDFEGFEGYDNVAVPTVPERYLSGGVPAGYENQVIDDDATLQRPKVFPAAPETNPFSGPFDDEHVFPPQHQQQQQQPQPKVAAIATPIVGSSSPATHASPLQQTLAVEGNQLDLNGSPRPYTPIQQGLMVTNPDGSTGSVEDVGEKAETESALERERARILSLNLGQDVGSGTLDVGVGKDGKQ</sequence>
<dbReference type="PROSITE" id="PS50002">
    <property type="entry name" value="SH3"/>
    <property type="match status" value="1"/>
</dbReference>
<evidence type="ECO:0000256" key="4">
    <source>
        <dbReference type="ARBA" id="ARBA00022989"/>
    </source>
</evidence>
<keyword evidence="5 8" id="KW-0472">Membrane</keyword>
<comment type="caution">
    <text evidence="10">The sequence shown here is derived from an EMBL/GenBank/DDBJ whole genome shotgun (WGS) entry which is preliminary data.</text>
</comment>
<dbReference type="InterPro" id="IPR036028">
    <property type="entry name" value="SH3-like_dom_sf"/>
</dbReference>
<dbReference type="Pfam" id="PF14604">
    <property type="entry name" value="SH3_9"/>
    <property type="match status" value="1"/>
</dbReference>
<evidence type="ECO:0000256" key="2">
    <source>
        <dbReference type="ARBA" id="ARBA00022443"/>
    </source>
</evidence>
<evidence type="ECO:0000256" key="6">
    <source>
        <dbReference type="PROSITE-ProRule" id="PRU00192"/>
    </source>
</evidence>
<gene>
    <name evidence="10" type="ORF">HK097_008933</name>
</gene>
<evidence type="ECO:0000256" key="5">
    <source>
        <dbReference type="ARBA" id="ARBA00023136"/>
    </source>
</evidence>
<dbReference type="EMBL" id="JADGJD010000556">
    <property type="protein sequence ID" value="KAJ3050076.1"/>
    <property type="molecule type" value="Genomic_DNA"/>
</dbReference>
<name>A0AAD5SBS6_9FUNG</name>
<feature type="region of interest" description="Disordered" evidence="7">
    <location>
        <begin position="132"/>
        <end position="154"/>
    </location>
</feature>
<proteinExistence type="predicted"/>
<dbReference type="AlphaFoldDB" id="A0AAD5SBS6"/>
<keyword evidence="2 6" id="KW-0728">SH3 domain</keyword>
<accession>A0AAD5SBS6</accession>
<keyword evidence="4 8" id="KW-1133">Transmembrane helix</keyword>
<dbReference type="Proteomes" id="UP001212841">
    <property type="component" value="Unassembled WGS sequence"/>
</dbReference>
<evidence type="ECO:0000256" key="8">
    <source>
        <dbReference type="SAM" id="Phobius"/>
    </source>
</evidence>
<evidence type="ECO:0000313" key="11">
    <source>
        <dbReference type="Proteomes" id="UP001212841"/>
    </source>
</evidence>
<dbReference type="SMART" id="SM00326">
    <property type="entry name" value="SH3"/>
    <property type="match status" value="1"/>
</dbReference>
<feature type="domain" description="SH3" evidence="9">
    <location>
        <begin position="226"/>
        <end position="287"/>
    </location>
</feature>
<evidence type="ECO:0000259" key="9">
    <source>
        <dbReference type="PROSITE" id="PS50002"/>
    </source>
</evidence>
<feature type="region of interest" description="Disordered" evidence="7">
    <location>
        <begin position="203"/>
        <end position="230"/>
    </location>
</feature>
<dbReference type="GO" id="GO:0016020">
    <property type="term" value="C:membrane"/>
    <property type="evidence" value="ECO:0007669"/>
    <property type="project" value="UniProtKB-SubCell"/>
</dbReference>
<evidence type="ECO:0000313" key="10">
    <source>
        <dbReference type="EMBL" id="KAJ3050076.1"/>
    </source>
</evidence>
<organism evidence="10 11">
    <name type="scientific">Rhizophlyctis rosea</name>
    <dbReference type="NCBI Taxonomy" id="64517"/>
    <lineage>
        <taxon>Eukaryota</taxon>
        <taxon>Fungi</taxon>
        <taxon>Fungi incertae sedis</taxon>
        <taxon>Chytridiomycota</taxon>
        <taxon>Chytridiomycota incertae sedis</taxon>
        <taxon>Chytridiomycetes</taxon>
        <taxon>Rhizophlyctidales</taxon>
        <taxon>Rhizophlyctidaceae</taxon>
        <taxon>Rhizophlyctis</taxon>
    </lineage>
</organism>
<dbReference type="GO" id="GO:0071944">
    <property type="term" value="C:cell periphery"/>
    <property type="evidence" value="ECO:0007669"/>
    <property type="project" value="UniProtKB-ARBA"/>
</dbReference>
<keyword evidence="11" id="KW-1185">Reference proteome</keyword>
<evidence type="ECO:0000256" key="7">
    <source>
        <dbReference type="SAM" id="MobiDB-lite"/>
    </source>
</evidence>